<name>A0A6S6WCX6_9PLEO</name>
<organism evidence="3 4">
    <name type="scientific">Pyrenophora teres f. teres</name>
    <dbReference type="NCBI Taxonomy" id="97479"/>
    <lineage>
        <taxon>Eukaryota</taxon>
        <taxon>Fungi</taxon>
        <taxon>Dikarya</taxon>
        <taxon>Ascomycota</taxon>
        <taxon>Pezizomycotina</taxon>
        <taxon>Dothideomycetes</taxon>
        <taxon>Pleosporomycetidae</taxon>
        <taxon>Pleosporales</taxon>
        <taxon>Pleosporineae</taxon>
        <taxon>Pleosporaceae</taxon>
        <taxon>Pyrenophora</taxon>
    </lineage>
</organism>
<evidence type="ECO:0000256" key="1">
    <source>
        <dbReference type="SAM" id="Coils"/>
    </source>
</evidence>
<feature type="compositionally biased region" description="Basic residues" evidence="2">
    <location>
        <begin position="282"/>
        <end position="294"/>
    </location>
</feature>
<feature type="region of interest" description="Disordered" evidence="2">
    <location>
        <begin position="278"/>
        <end position="304"/>
    </location>
</feature>
<keyword evidence="1" id="KW-0175">Coiled coil</keyword>
<accession>A0A6S6WCX6</accession>
<sequence length="464" mass="53607">MSERILLPAFSASVTELDARTTGTFCSSHHLTEQILKLSSWLIDLSKKKTLFGKYTVDPYTPSLETLFDRLHNKQLGPSLLPSGFIHVDRLNERTNLRVDGEAAYRPLYEYEDLYYALNARMQEMHQLLNLRLRSGFNTITDTVYEGGPNIALFHEKLSGYWTSINKSSCGKALDNAVREAKVMALRQELLWQMENAQITQDDADVMAAKLYSDNVFNNVTGLTYFLDWAPIMVGAYLEAKYRRMLDHEKQEAAAEERRKRRVARITNMRQTLNAGVPKAVSPRRRNRTTRRVHHEPPKKTYGETCYPDQYLASILNKGQSIPSPTTFNMQHAKDQATMQDSPKYTAQLHAGHYHQEHSAPIYDAEAEAEEKLEYERQERAIIERKIAEEREEYEDLKLMLEWKDKLERVLEYSEYLRANASASAQYAVQSTRINAKDGFMASRYGNTVFYEQDIDFEPYGGEF</sequence>
<dbReference type="Proteomes" id="UP000472372">
    <property type="component" value="Chromosome 9"/>
</dbReference>
<proteinExistence type="predicted"/>
<evidence type="ECO:0000256" key="2">
    <source>
        <dbReference type="SAM" id="MobiDB-lite"/>
    </source>
</evidence>
<gene>
    <name evidence="3" type="ORF">PTTW11_09766</name>
</gene>
<dbReference type="AlphaFoldDB" id="A0A6S6WCX6"/>
<reference evidence="3" key="1">
    <citation type="submission" date="2021-02" db="EMBL/GenBank/DDBJ databases">
        <authorList>
            <person name="Syme A R."/>
            <person name="Syme A R."/>
            <person name="Moolhuijzen P."/>
        </authorList>
    </citation>
    <scope>NUCLEOTIDE SEQUENCE</scope>
    <source>
        <strain evidence="3">W1-1</strain>
    </source>
</reference>
<evidence type="ECO:0000313" key="3">
    <source>
        <dbReference type="EMBL" id="CAE7207946.1"/>
    </source>
</evidence>
<protein>
    <submittedName>
        <fullName evidence="3">Uncharacterized protein</fullName>
    </submittedName>
</protein>
<evidence type="ECO:0000313" key="4">
    <source>
        <dbReference type="Proteomes" id="UP000472372"/>
    </source>
</evidence>
<dbReference type="EMBL" id="HG992985">
    <property type="protein sequence ID" value="CAE7207946.1"/>
    <property type="molecule type" value="Genomic_DNA"/>
</dbReference>
<feature type="coiled-coil region" evidence="1">
    <location>
        <begin position="366"/>
        <end position="400"/>
    </location>
</feature>